<reference evidence="6" key="1">
    <citation type="submission" date="2017-07" db="EMBL/GenBank/DDBJ databases">
        <title>Comparative genome mining reveals phylogenetic distribution patterns of secondary metabolites in Amycolatopsis.</title>
        <authorList>
            <person name="Adamek M."/>
            <person name="Alanjary M."/>
            <person name="Sales-Ortells H."/>
            <person name="Goodfellow M."/>
            <person name="Bull A.T."/>
            <person name="Kalinowski J."/>
            <person name="Ziemert N."/>
        </authorList>
    </citation>
    <scope>NUCLEOTIDE SEQUENCE [LARGE SCALE GENOMIC DNA]</scope>
    <source>
        <strain evidence="6">H5</strain>
    </source>
</reference>
<feature type="domain" description="HTH asnC-type" evidence="4">
    <location>
        <begin position="6"/>
        <end position="66"/>
    </location>
</feature>
<dbReference type="InterPro" id="IPR019887">
    <property type="entry name" value="Tscrpt_reg_AsnC/Lrp_C"/>
</dbReference>
<name>A0A229THR2_9PSEU</name>
<dbReference type="InterPro" id="IPR011008">
    <property type="entry name" value="Dimeric_a/b-barrel"/>
</dbReference>
<dbReference type="PROSITE" id="PS50956">
    <property type="entry name" value="HTH_ASNC_2"/>
    <property type="match status" value="2"/>
</dbReference>
<dbReference type="EMBL" id="NMUL01000005">
    <property type="protein sequence ID" value="OXM70464.1"/>
    <property type="molecule type" value="Genomic_DNA"/>
</dbReference>
<organism evidence="5 6">
    <name type="scientific">Amycolatopsis vastitatis</name>
    <dbReference type="NCBI Taxonomy" id="1905142"/>
    <lineage>
        <taxon>Bacteria</taxon>
        <taxon>Bacillati</taxon>
        <taxon>Actinomycetota</taxon>
        <taxon>Actinomycetes</taxon>
        <taxon>Pseudonocardiales</taxon>
        <taxon>Pseudonocardiaceae</taxon>
        <taxon>Amycolatopsis</taxon>
    </lineage>
</organism>
<dbReference type="SUPFAM" id="SSF46785">
    <property type="entry name" value="Winged helix' DNA-binding domain"/>
    <property type="match status" value="2"/>
</dbReference>
<dbReference type="GO" id="GO:0043565">
    <property type="term" value="F:sequence-specific DNA binding"/>
    <property type="evidence" value="ECO:0007669"/>
    <property type="project" value="InterPro"/>
</dbReference>
<dbReference type="OrthoDB" id="3453230at2"/>
<dbReference type="SMART" id="SM00344">
    <property type="entry name" value="HTH_ASNC"/>
    <property type="match status" value="2"/>
</dbReference>
<protein>
    <submittedName>
        <fullName evidence="5">AsnC family protein</fullName>
    </submittedName>
</protein>
<keyword evidence="3" id="KW-0804">Transcription</keyword>
<dbReference type="Proteomes" id="UP000215199">
    <property type="component" value="Unassembled WGS sequence"/>
</dbReference>
<evidence type="ECO:0000256" key="1">
    <source>
        <dbReference type="ARBA" id="ARBA00023015"/>
    </source>
</evidence>
<evidence type="ECO:0000256" key="2">
    <source>
        <dbReference type="ARBA" id="ARBA00023125"/>
    </source>
</evidence>
<dbReference type="InterPro" id="IPR000485">
    <property type="entry name" value="AsnC-type_HTH_dom"/>
</dbReference>
<dbReference type="PANTHER" id="PTHR30154:SF34">
    <property type="entry name" value="TRANSCRIPTIONAL REGULATOR AZLB"/>
    <property type="match status" value="1"/>
</dbReference>
<dbReference type="GO" id="GO:0043200">
    <property type="term" value="P:response to amino acid"/>
    <property type="evidence" value="ECO:0007669"/>
    <property type="project" value="TreeGrafter"/>
</dbReference>
<keyword evidence="6" id="KW-1185">Reference proteome</keyword>
<dbReference type="Pfam" id="PF01037">
    <property type="entry name" value="AsnC_trans_reg"/>
    <property type="match status" value="1"/>
</dbReference>
<gene>
    <name evidence="5" type="ORF">CF165_05170</name>
</gene>
<dbReference type="Gene3D" id="3.30.70.920">
    <property type="match status" value="1"/>
</dbReference>
<proteinExistence type="predicted"/>
<keyword evidence="2" id="KW-0238">DNA-binding</keyword>
<dbReference type="PANTHER" id="PTHR30154">
    <property type="entry name" value="LEUCINE-RESPONSIVE REGULATORY PROTEIN"/>
    <property type="match status" value="1"/>
</dbReference>
<dbReference type="PRINTS" id="PR00033">
    <property type="entry name" value="HTHASNC"/>
</dbReference>
<evidence type="ECO:0000256" key="3">
    <source>
        <dbReference type="ARBA" id="ARBA00023163"/>
    </source>
</evidence>
<evidence type="ECO:0000313" key="6">
    <source>
        <dbReference type="Proteomes" id="UP000215199"/>
    </source>
</evidence>
<dbReference type="InterPro" id="IPR036388">
    <property type="entry name" value="WH-like_DNA-bd_sf"/>
</dbReference>
<dbReference type="Pfam" id="PF13404">
    <property type="entry name" value="HTH_AsnC-type"/>
    <property type="match status" value="2"/>
</dbReference>
<dbReference type="InterPro" id="IPR019888">
    <property type="entry name" value="Tscrpt_reg_AsnC-like"/>
</dbReference>
<accession>A0A229THR2</accession>
<dbReference type="RefSeq" id="WP_093946232.1">
    <property type="nucleotide sequence ID" value="NZ_NMUL01000005.1"/>
</dbReference>
<dbReference type="AlphaFoldDB" id="A0A229THR2"/>
<comment type="caution">
    <text evidence="5">The sequence shown here is derived from an EMBL/GenBank/DDBJ whole genome shotgun (WGS) entry which is preliminary data.</text>
</comment>
<feature type="domain" description="HTH asnC-type" evidence="4">
    <location>
        <begin position="179"/>
        <end position="235"/>
    </location>
</feature>
<dbReference type="Gene3D" id="1.10.10.10">
    <property type="entry name" value="Winged helix-like DNA-binding domain superfamily/Winged helix DNA-binding domain"/>
    <property type="match status" value="2"/>
</dbReference>
<evidence type="ECO:0000313" key="5">
    <source>
        <dbReference type="EMBL" id="OXM70464.1"/>
    </source>
</evidence>
<sequence length="321" mass="33910">MESGLLDDLDRRLAHALQLDGRASFSTIASVLGVSDQTIARRYRKLRSAGVLRVVGVPEAAPLGQVHWLVRLRCVPDAAAAIAAGLARRDDTQWVSLMSGGTEIVCFVRSPLREQTDGLLLGQLPRTPRVVSMTAYRLLRRFAGGPAGWPGRAGALSVSEVSSLRRTPSGGPYRPEPEDTALLAALAHDARADISTLAAACGRSQSTVRRRLEVLRSSGALYFDVEVDAALLGYPLTATLWLTVAPSALESAGRALAGHPQVAFAAATTGPANLVANVGCRDDAALYEYLAVDLGGLPGVQGVETAPMIRTLKRFGALEPV</sequence>
<dbReference type="GO" id="GO:0005829">
    <property type="term" value="C:cytosol"/>
    <property type="evidence" value="ECO:0007669"/>
    <property type="project" value="TreeGrafter"/>
</dbReference>
<keyword evidence="1" id="KW-0805">Transcription regulation</keyword>
<evidence type="ECO:0000259" key="4">
    <source>
        <dbReference type="PROSITE" id="PS50956"/>
    </source>
</evidence>
<dbReference type="SUPFAM" id="SSF54909">
    <property type="entry name" value="Dimeric alpha+beta barrel"/>
    <property type="match status" value="1"/>
</dbReference>
<dbReference type="InterPro" id="IPR036390">
    <property type="entry name" value="WH_DNA-bd_sf"/>
</dbReference>